<reference evidence="1 2" key="1">
    <citation type="submission" date="2012-02" db="EMBL/GenBank/DDBJ databases">
        <title>The Genome Sequence of Bacteroides salyersiae CL02T12C01.</title>
        <authorList>
            <consortium name="The Broad Institute Genome Sequencing Platform"/>
            <person name="Earl A."/>
            <person name="Ward D."/>
            <person name="Feldgarden M."/>
            <person name="Gevers D."/>
            <person name="Zitomersky N.L."/>
            <person name="Coyne M.J."/>
            <person name="Comstock L.E."/>
            <person name="Young S.K."/>
            <person name="Zeng Q."/>
            <person name="Gargeya S."/>
            <person name="Fitzgerald M."/>
            <person name="Haas B."/>
            <person name="Abouelleil A."/>
            <person name="Alvarado L."/>
            <person name="Arachchi H.M."/>
            <person name="Berlin A."/>
            <person name="Chapman S.B."/>
            <person name="Gearin G."/>
            <person name="Goldberg J."/>
            <person name="Griggs A."/>
            <person name="Gujja S."/>
            <person name="Hansen M."/>
            <person name="Heiman D."/>
            <person name="Howarth C."/>
            <person name="Larimer J."/>
            <person name="Lui A."/>
            <person name="MacDonald P.J.P."/>
            <person name="McCowen C."/>
            <person name="Montmayeur A."/>
            <person name="Murphy C."/>
            <person name="Neiman D."/>
            <person name="Pearson M."/>
            <person name="Priest M."/>
            <person name="Roberts A."/>
            <person name="Saif S."/>
            <person name="Shea T."/>
            <person name="Sisk P."/>
            <person name="Stolte C."/>
            <person name="Sykes S."/>
            <person name="Wortman J."/>
            <person name="Nusbaum C."/>
            <person name="Birren B."/>
        </authorList>
    </citation>
    <scope>NUCLEOTIDE SEQUENCE [LARGE SCALE GENOMIC DNA]</scope>
    <source>
        <strain evidence="1 2">CL02T12C01</strain>
    </source>
</reference>
<protein>
    <submittedName>
        <fullName evidence="1">Uncharacterized protein</fullName>
    </submittedName>
</protein>
<dbReference type="Proteomes" id="UP000005150">
    <property type="component" value="Unassembled WGS sequence"/>
</dbReference>
<name>I9T7V8_9BACE</name>
<evidence type="ECO:0000313" key="2">
    <source>
        <dbReference type="Proteomes" id="UP000005150"/>
    </source>
</evidence>
<comment type="caution">
    <text evidence="1">The sequence shown here is derived from an EMBL/GenBank/DDBJ whole genome shotgun (WGS) entry which is preliminary data.</text>
</comment>
<dbReference type="AlphaFoldDB" id="I9T7V8"/>
<organism evidence="1 2">
    <name type="scientific">Bacteroides salyersiae CL02T12C01</name>
    <dbReference type="NCBI Taxonomy" id="997887"/>
    <lineage>
        <taxon>Bacteria</taxon>
        <taxon>Pseudomonadati</taxon>
        <taxon>Bacteroidota</taxon>
        <taxon>Bacteroidia</taxon>
        <taxon>Bacteroidales</taxon>
        <taxon>Bacteroidaceae</taxon>
        <taxon>Bacteroides</taxon>
    </lineage>
</organism>
<dbReference type="HOGENOM" id="CLU_3363313_0_0_10"/>
<evidence type="ECO:0000313" key="1">
    <source>
        <dbReference type="EMBL" id="EIY64823.1"/>
    </source>
</evidence>
<gene>
    <name evidence="1" type="ORF">HMPREF1071_02039</name>
</gene>
<dbReference type="EMBL" id="AGXV01000024">
    <property type="protein sequence ID" value="EIY64823.1"/>
    <property type="molecule type" value="Genomic_DNA"/>
</dbReference>
<proteinExistence type="predicted"/>
<accession>I9T7V8</accession>
<sequence>MQVLGMSLVELLNYQSRKLVILTVLLLFDTVMLKM</sequence>
<keyword evidence="2" id="KW-1185">Reference proteome</keyword>